<feature type="compositionally biased region" description="Pro residues" evidence="1">
    <location>
        <begin position="617"/>
        <end position="629"/>
    </location>
</feature>
<protein>
    <submittedName>
        <fullName evidence="4">Transglutaminase-like putative cysteine protease</fullName>
    </submittedName>
</protein>
<dbReference type="Proteomes" id="UP000523000">
    <property type="component" value="Unassembled WGS sequence"/>
</dbReference>
<dbReference type="PANTHER" id="PTHR42736">
    <property type="entry name" value="PROTEIN-GLUTAMINE GAMMA-GLUTAMYLTRANSFERASE"/>
    <property type="match status" value="1"/>
</dbReference>
<evidence type="ECO:0000313" key="5">
    <source>
        <dbReference type="Proteomes" id="UP000523000"/>
    </source>
</evidence>
<dbReference type="InterPro" id="IPR038765">
    <property type="entry name" value="Papain-like_cys_pep_sf"/>
</dbReference>
<feature type="transmembrane region" description="Helical" evidence="2">
    <location>
        <begin position="33"/>
        <end position="55"/>
    </location>
</feature>
<dbReference type="InterPro" id="IPR002931">
    <property type="entry name" value="Transglutaminase-like"/>
</dbReference>
<feature type="region of interest" description="Disordered" evidence="1">
    <location>
        <begin position="1"/>
        <end position="26"/>
    </location>
</feature>
<feature type="transmembrane region" description="Helical" evidence="2">
    <location>
        <begin position="168"/>
        <end position="190"/>
    </location>
</feature>
<feature type="transmembrane region" description="Helical" evidence="2">
    <location>
        <begin position="91"/>
        <end position="115"/>
    </location>
</feature>
<dbReference type="InterPro" id="IPR052901">
    <property type="entry name" value="Bact_TGase-like"/>
</dbReference>
<name>A0A839QMI3_9MICC</name>
<dbReference type="Gene3D" id="3.10.620.30">
    <property type="match status" value="1"/>
</dbReference>
<feature type="transmembrane region" description="Helical" evidence="2">
    <location>
        <begin position="135"/>
        <end position="161"/>
    </location>
</feature>
<evidence type="ECO:0000256" key="2">
    <source>
        <dbReference type="SAM" id="Phobius"/>
    </source>
</evidence>
<evidence type="ECO:0000256" key="1">
    <source>
        <dbReference type="SAM" id="MobiDB-lite"/>
    </source>
</evidence>
<keyword evidence="4" id="KW-0378">Hydrolase</keyword>
<dbReference type="SMART" id="SM00460">
    <property type="entry name" value="TGc"/>
    <property type="match status" value="1"/>
</dbReference>
<feature type="compositionally biased region" description="Polar residues" evidence="1">
    <location>
        <begin position="601"/>
        <end position="612"/>
    </location>
</feature>
<dbReference type="GO" id="GO:0008233">
    <property type="term" value="F:peptidase activity"/>
    <property type="evidence" value="ECO:0007669"/>
    <property type="project" value="UniProtKB-KW"/>
</dbReference>
<dbReference type="RefSeq" id="WP_183511152.1">
    <property type="nucleotide sequence ID" value="NZ_BAABGK010000042.1"/>
</dbReference>
<accession>A0A839QMI3</accession>
<dbReference type="EMBL" id="JACHVS010000001">
    <property type="protein sequence ID" value="MBB2995964.1"/>
    <property type="molecule type" value="Genomic_DNA"/>
</dbReference>
<dbReference type="Pfam" id="PF01841">
    <property type="entry name" value="Transglut_core"/>
    <property type="match status" value="1"/>
</dbReference>
<gene>
    <name evidence="4" type="ORF">E9229_002155</name>
</gene>
<dbReference type="GO" id="GO:0006508">
    <property type="term" value="P:proteolysis"/>
    <property type="evidence" value="ECO:0007669"/>
    <property type="project" value="UniProtKB-KW"/>
</dbReference>
<feature type="domain" description="Transglutaminase-like" evidence="3">
    <location>
        <begin position="507"/>
        <end position="587"/>
    </location>
</feature>
<reference evidence="4 5" key="1">
    <citation type="submission" date="2020-08" db="EMBL/GenBank/DDBJ databases">
        <title>Sequencing the genomes of 1000 actinobacteria strains.</title>
        <authorList>
            <person name="Klenk H.-P."/>
        </authorList>
    </citation>
    <scope>NUCLEOTIDE SEQUENCE [LARGE SCALE GENOMIC DNA]</scope>
    <source>
        <strain evidence="4 5">DSM 22826</strain>
    </source>
</reference>
<dbReference type="InterPro" id="IPR021878">
    <property type="entry name" value="TgpA_N"/>
</dbReference>
<proteinExistence type="predicted"/>
<keyword evidence="2" id="KW-1133">Transmembrane helix</keyword>
<dbReference type="PANTHER" id="PTHR42736:SF1">
    <property type="entry name" value="PROTEIN-GLUTAMINE GAMMA-GLUTAMYLTRANSFERASE"/>
    <property type="match status" value="1"/>
</dbReference>
<feature type="transmembrane region" description="Helical" evidence="2">
    <location>
        <begin position="196"/>
        <end position="214"/>
    </location>
</feature>
<evidence type="ECO:0000313" key="4">
    <source>
        <dbReference type="EMBL" id="MBB2995964.1"/>
    </source>
</evidence>
<keyword evidence="5" id="KW-1185">Reference proteome</keyword>
<organism evidence="4 5">
    <name type="scientific">Paeniglutamicibacter cryotolerans</name>
    <dbReference type="NCBI Taxonomy" id="670079"/>
    <lineage>
        <taxon>Bacteria</taxon>
        <taxon>Bacillati</taxon>
        <taxon>Actinomycetota</taxon>
        <taxon>Actinomycetes</taxon>
        <taxon>Micrococcales</taxon>
        <taxon>Micrococcaceae</taxon>
        <taxon>Paeniglutamicibacter</taxon>
    </lineage>
</organism>
<sequence>MTSTLQRPVPPPPAPEPGAGSRRFPRDPEHARAAWFAALAAFTLTGAAALSLNGVVQGYSWLPQVLFTLFLTLGSAALTRTLGGRSLLPSVVAAAGLVASQTFLFFSNTALLGFIPTPRTVAGVRLVAIDLQDQIMSQIAPLNATGPVVLLVALGAGTVALSVEFLAFGLRLPAVAGIPPLILLAVSALFKPDGAGLVFLLLGAAGYLLVLAAGRRMEAALLRIHIHQDAVPGSLRGGSAPQGMLLIAAAVAVMLLVPLALPGFSSGALPQGQRPHLFGTPTGVNPLLTLGNNLRDGSESTSLTYFSNSPDPVYLRTSIVGNLDQAQWKPSESDGRQSFDGALPVDQVQYAVALVDPTTTEIRTGLYNSPWLPLPGDTRTVTGLRGDWSWSGDTWTLRAEPGTSTTSQQYTATSFNPQVSPARMRALGPGDSGGVGVPQEYLSMPADMPRSIVETARTAVDAENAGNPFDQAVALQDYLRGGSFTYSEQTPLENGYDGSGVAVVVAFLEKRSGYCVHFASSMALMARTLGIPSRIVTGYAPGRSTGTSITGTDGSKLSGYALSSRSAHAWPELYFEGAGWVPFEPTPGRGRTPSYARSALESETTPQTQPEANPTRAPRPIPSSSPSPVPQGQADPGTGPGPGSGAQLPWQVFVLPGLLLAGLVPRLLRTIARRRRVSAGTGAAAWEELVALGTDYGVPMQSAESAAGYARRLTAGLPQAAESLGLLRAAYERETYAASGSPETPGLRAAVEAAHAALREDADPRGRLLAGFAPRSLIGRAADRGHSGEPVA</sequence>
<feature type="region of interest" description="Disordered" evidence="1">
    <location>
        <begin position="581"/>
        <end position="645"/>
    </location>
</feature>
<keyword evidence="4" id="KW-0645">Protease</keyword>
<dbReference type="Pfam" id="PF11992">
    <property type="entry name" value="TgpA_N"/>
    <property type="match status" value="1"/>
</dbReference>
<evidence type="ECO:0000259" key="3">
    <source>
        <dbReference type="SMART" id="SM00460"/>
    </source>
</evidence>
<feature type="transmembrane region" description="Helical" evidence="2">
    <location>
        <begin position="244"/>
        <end position="264"/>
    </location>
</feature>
<comment type="caution">
    <text evidence="4">The sequence shown here is derived from an EMBL/GenBank/DDBJ whole genome shotgun (WGS) entry which is preliminary data.</text>
</comment>
<keyword evidence="2" id="KW-0472">Membrane</keyword>
<feature type="transmembrane region" description="Helical" evidence="2">
    <location>
        <begin position="61"/>
        <end position="79"/>
    </location>
</feature>
<dbReference type="SUPFAM" id="SSF54001">
    <property type="entry name" value="Cysteine proteinases"/>
    <property type="match status" value="1"/>
</dbReference>
<dbReference type="AlphaFoldDB" id="A0A839QMI3"/>
<keyword evidence="2" id="KW-0812">Transmembrane</keyword>